<accession>A0AAD6XQG1</accession>
<comment type="caution">
    <text evidence="1">The sequence shown here is derived from an EMBL/GenBank/DDBJ whole genome shotgun (WGS) entry which is preliminary data.</text>
</comment>
<evidence type="ECO:0000313" key="2">
    <source>
        <dbReference type="Proteomes" id="UP001222325"/>
    </source>
</evidence>
<dbReference type="AlphaFoldDB" id="A0AAD6XQG1"/>
<dbReference type="SUPFAM" id="SSF54909">
    <property type="entry name" value="Dimeric alpha+beta barrel"/>
    <property type="match status" value="1"/>
</dbReference>
<organism evidence="1 2">
    <name type="scientific">Mycena belliarum</name>
    <dbReference type="NCBI Taxonomy" id="1033014"/>
    <lineage>
        <taxon>Eukaryota</taxon>
        <taxon>Fungi</taxon>
        <taxon>Dikarya</taxon>
        <taxon>Basidiomycota</taxon>
        <taxon>Agaricomycotina</taxon>
        <taxon>Agaricomycetes</taxon>
        <taxon>Agaricomycetidae</taxon>
        <taxon>Agaricales</taxon>
        <taxon>Marasmiineae</taxon>
        <taxon>Mycenaceae</taxon>
        <taxon>Mycena</taxon>
    </lineage>
</organism>
<dbReference type="Gene3D" id="3.30.70.100">
    <property type="match status" value="2"/>
</dbReference>
<proteinExistence type="predicted"/>
<evidence type="ECO:0008006" key="3">
    <source>
        <dbReference type="Google" id="ProtNLM"/>
    </source>
</evidence>
<keyword evidence="2" id="KW-1185">Reference proteome</keyword>
<sequence length="202" mass="22028">MPTLQIATFPVSEAFLSNPEIFKAPMDVIKTAEGHISSFYGLKVEDKKSAYFVTVWESYEHHKRLIGESGYATIIEALKPAVAGKLERYHIDVTADANTTLSAPASEFVVFTLKPDATPEKLVPLLEELGKGLDTAAGAHPPCMWAQSIEDKTKFLLIVGWDTVEAHWEAVKEGTELHATVGKIVAVADLVIGHAHVVKHQG</sequence>
<dbReference type="EMBL" id="JARJCN010000012">
    <property type="protein sequence ID" value="KAJ7095800.1"/>
    <property type="molecule type" value="Genomic_DNA"/>
</dbReference>
<name>A0AAD6XQG1_9AGAR</name>
<reference evidence="1" key="1">
    <citation type="submission" date="2023-03" db="EMBL/GenBank/DDBJ databases">
        <title>Massive genome expansion in bonnet fungi (Mycena s.s.) driven by repeated elements and novel gene families across ecological guilds.</title>
        <authorList>
            <consortium name="Lawrence Berkeley National Laboratory"/>
            <person name="Harder C.B."/>
            <person name="Miyauchi S."/>
            <person name="Viragh M."/>
            <person name="Kuo A."/>
            <person name="Thoen E."/>
            <person name="Andreopoulos B."/>
            <person name="Lu D."/>
            <person name="Skrede I."/>
            <person name="Drula E."/>
            <person name="Henrissat B."/>
            <person name="Morin E."/>
            <person name="Kohler A."/>
            <person name="Barry K."/>
            <person name="LaButti K."/>
            <person name="Morin E."/>
            <person name="Salamov A."/>
            <person name="Lipzen A."/>
            <person name="Mereny Z."/>
            <person name="Hegedus B."/>
            <person name="Baldrian P."/>
            <person name="Stursova M."/>
            <person name="Weitz H."/>
            <person name="Taylor A."/>
            <person name="Grigoriev I.V."/>
            <person name="Nagy L.G."/>
            <person name="Martin F."/>
            <person name="Kauserud H."/>
        </authorList>
    </citation>
    <scope>NUCLEOTIDE SEQUENCE</scope>
    <source>
        <strain evidence="1">CBHHK173m</strain>
    </source>
</reference>
<gene>
    <name evidence="1" type="ORF">B0H15DRAFT_71903</name>
</gene>
<protein>
    <recommendedName>
        <fullName evidence="3">ABM domain-containing protein</fullName>
    </recommendedName>
</protein>
<evidence type="ECO:0000313" key="1">
    <source>
        <dbReference type="EMBL" id="KAJ7095800.1"/>
    </source>
</evidence>
<dbReference type="Proteomes" id="UP001222325">
    <property type="component" value="Unassembled WGS sequence"/>
</dbReference>
<dbReference type="InterPro" id="IPR011008">
    <property type="entry name" value="Dimeric_a/b-barrel"/>
</dbReference>